<reference evidence="2" key="1">
    <citation type="submission" date="2009-01" db="EMBL/GenBank/DDBJ databases">
        <title>Complete sequence of Chromosome 1 of Burkholderia cepacia AMMD.</title>
        <authorList>
            <consortium name="US DOE Joint Genome Institute"/>
            <person name="Copeland A."/>
            <person name="Lucas S."/>
            <person name="Lapidus A."/>
            <person name="Barry K."/>
            <person name="Detter J.C."/>
            <person name="Glavina del Rio T."/>
            <person name="Hammon N."/>
            <person name="Israni S."/>
            <person name="Pitluck S."/>
            <person name="Bruce D."/>
            <person name="Chain P."/>
            <person name="Malfatti S."/>
            <person name="Shin M."/>
            <person name="Vergez L."/>
            <person name="Schmutz J."/>
            <person name="Larimer F."/>
            <person name="Land M."/>
            <person name="Hauser L."/>
            <person name="Kyrpides N."/>
            <person name="Kim E."/>
            <person name="Parke J."/>
            <person name="Coenye T."/>
            <person name="Konstantinidis K."/>
            <person name="Ramette A."/>
            <person name="Tiedje J."/>
            <person name="Richardson P."/>
        </authorList>
    </citation>
    <scope>NUCLEOTIDE SEQUENCE [LARGE SCALE GENOMIC DNA]</scope>
    <source>
        <strain evidence="2">AMMD</strain>
    </source>
</reference>
<organism evidence="2 3">
    <name type="scientific">Burkholderia ambifaria (strain ATCC BAA-244 / DSM 16087 / CCUG 44356 / LMG 19182 / AMMD)</name>
    <name type="common">Burkholderia cepacia (strain AMMD)</name>
    <dbReference type="NCBI Taxonomy" id="339670"/>
    <lineage>
        <taxon>Bacteria</taxon>
        <taxon>Pseudomonadati</taxon>
        <taxon>Pseudomonadota</taxon>
        <taxon>Betaproteobacteria</taxon>
        <taxon>Burkholderiales</taxon>
        <taxon>Burkholderiaceae</taxon>
        <taxon>Burkholderia</taxon>
        <taxon>Burkholderia cepacia complex</taxon>
    </lineage>
</organism>
<evidence type="ECO:0000313" key="2">
    <source>
        <dbReference type="EMBL" id="ABI86778.1"/>
    </source>
</evidence>
<evidence type="ECO:0000313" key="3">
    <source>
        <dbReference type="Proteomes" id="UP000000662"/>
    </source>
</evidence>
<keyword evidence="3" id="KW-1185">Reference proteome</keyword>
<dbReference type="AlphaFoldDB" id="Q0BGE5"/>
<name>Q0BGE5_BURCM</name>
<accession>Q0BGE5</accession>
<sequence length="132" mass="14491">MMPRPAPTHLRQSPPMDMNPPESAPRDRTSELRLSAQQQDLLDEALSLLIDMRSHALDIAAQVCRRQGGVVPDVHDFQLPAIIDLQRRLAAACVTPDVTVLHSESQAATTVLFGIPRRSGKRAARISLPVNT</sequence>
<feature type="region of interest" description="Disordered" evidence="1">
    <location>
        <begin position="1"/>
        <end position="33"/>
    </location>
</feature>
<protein>
    <submittedName>
        <fullName evidence="2">Uncharacterized protein</fullName>
    </submittedName>
</protein>
<proteinExistence type="predicted"/>
<gene>
    <name evidence="2" type="ordered locus">Bamb_1220</name>
</gene>
<dbReference type="Proteomes" id="UP000000662">
    <property type="component" value="Chromosome 1"/>
</dbReference>
<evidence type="ECO:0000256" key="1">
    <source>
        <dbReference type="SAM" id="MobiDB-lite"/>
    </source>
</evidence>
<dbReference type="KEGG" id="bam:Bamb_1220"/>
<dbReference type="eggNOG" id="ENOG5030X3H">
    <property type="taxonomic scope" value="Bacteria"/>
</dbReference>
<dbReference type="EMBL" id="CP000440">
    <property type="protein sequence ID" value="ABI86778.1"/>
    <property type="molecule type" value="Genomic_DNA"/>
</dbReference>